<evidence type="ECO:0000313" key="4">
    <source>
        <dbReference type="Proteomes" id="UP000199602"/>
    </source>
</evidence>
<reference evidence="3 4" key="1">
    <citation type="submission" date="2016-10" db="EMBL/GenBank/DDBJ databases">
        <authorList>
            <person name="de Groot N.N."/>
        </authorList>
    </citation>
    <scope>NUCLEOTIDE SEQUENCE [LARGE SCALE GENOMIC DNA]</scope>
    <source>
        <strain evidence="3 4">DSM 15269</strain>
    </source>
</reference>
<dbReference type="SMART" id="SM01152">
    <property type="entry name" value="DUF167"/>
    <property type="match status" value="1"/>
</dbReference>
<dbReference type="EMBL" id="FNIN01000001">
    <property type="protein sequence ID" value="SDN32962.1"/>
    <property type="molecule type" value="Genomic_DNA"/>
</dbReference>
<dbReference type="STRING" id="206665.SAMN04488516_101417"/>
<gene>
    <name evidence="3" type="ORF">SAMN04488516_101417</name>
</gene>
<sequence>MEYSFLRCAKSGGWYLTVWIQPRAKQTEIVGEQNGKLKIRVNAPPVDSKANKAVLKFLANVLKIKQSELQLVKGKSSREKVIFIDASHPDWEGLNKP</sequence>
<dbReference type="OrthoDB" id="9800587at2"/>
<dbReference type="HAMAP" id="MF_00634">
    <property type="entry name" value="UPF0235"/>
    <property type="match status" value="1"/>
</dbReference>
<dbReference type="PANTHER" id="PTHR13420">
    <property type="entry name" value="UPF0235 PROTEIN C15ORF40"/>
    <property type="match status" value="1"/>
</dbReference>
<keyword evidence="4" id="KW-1185">Reference proteome</keyword>
<dbReference type="AlphaFoldDB" id="A0A1H0AH83"/>
<organism evidence="3 4">
    <name type="scientific">Desulfonauticus submarinus</name>
    <dbReference type="NCBI Taxonomy" id="206665"/>
    <lineage>
        <taxon>Bacteria</taxon>
        <taxon>Pseudomonadati</taxon>
        <taxon>Thermodesulfobacteriota</taxon>
        <taxon>Desulfovibrionia</taxon>
        <taxon>Desulfovibrionales</taxon>
        <taxon>Desulfonauticaceae</taxon>
        <taxon>Desulfonauticus</taxon>
    </lineage>
</organism>
<dbReference type="InterPro" id="IPR003746">
    <property type="entry name" value="DUF167"/>
</dbReference>
<dbReference type="Pfam" id="PF02594">
    <property type="entry name" value="DUF167"/>
    <property type="match status" value="1"/>
</dbReference>
<evidence type="ECO:0000256" key="2">
    <source>
        <dbReference type="HAMAP-Rule" id="MF_00634"/>
    </source>
</evidence>
<dbReference type="Proteomes" id="UP000199602">
    <property type="component" value="Unassembled WGS sequence"/>
</dbReference>
<evidence type="ECO:0000256" key="1">
    <source>
        <dbReference type="ARBA" id="ARBA00010364"/>
    </source>
</evidence>
<dbReference type="GO" id="GO:0005737">
    <property type="term" value="C:cytoplasm"/>
    <property type="evidence" value="ECO:0007669"/>
    <property type="project" value="TreeGrafter"/>
</dbReference>
<dbReference type="RefSeq" id="WP_092062630.1">
    <property type="nucleotide sequence ID" value="NZ_FNIN01000001.1"/>
</dbReference>
<proteinExistence type="inferred from homology"/>
<dbReference type="SUPFAM" id="SSF69786">
    <property type="entry name" value="YggU-like"/>
    <property type="match status" value="1"/>
</dbReference>
<name>A0A1H0AH83_9BACT</name>
<comment type="similarity">
    <text evidence="1 2">Belongs to the UPF0235 family.</text>
</comment>
<dbReference type="PANTHER" id="PTHR13420:SF7">
    <property type="entry name" value="UPF0235 PROTEIN C15ORF40"/>
    <property type="match status" value="1"/>
</dbReference>
<evidence type="ECO:0000313" key="3">
    <source>
        <dbReference type="EMBL" id="SDN32962.1"/>
    </source>
</evidence>
<protein>
    <recommendedName>
        <fullName evidence="2">UPF0235 protein SAMN04488516_101417</fullName>
    </recommendedName>
</protein>
<accession>A0A1H0AH83</accession>
<dbReference type="Gene3D" id="3.30.1200.10">
    <property type="entry name" value="YggU-like"/>
    <property type="match status" value="1"/>
</dbReference>
<dbReference type="InterPro" id="IPR036591">
    <property type="entry name" value="YggU-like_sf"/>
</dbReference>
<dbReference type="NCBIfam" id="TIGR00251">
    <property type="entry name" value="DUF167 family protein"/>
    <property type="match status" value="1"/>
</dbReference>